<evidence type="ECO:0000256" key="1">
    <source>
        <dbReference type="SAM" id="SignalP"/>
    </source>
</evidence>
<protein>
    <submittedName>
        <fullName evidence="3">S-protein homolog</fullName>
    </submittedName>
</protein>
<feature type="chain" id="PRO_5005891233" evidence="1">
    <location>
        <begin position="26"/>
        <end position="157"/>
    </location>
</feature>
<keyword evidence="2" id="KW-1185">Reference proteome</keyword>
<dbReference type="AlphaFoldDB" id="A0A0N4Z7R5"/>
<accession>A0A0N4Z7R5</accession>
<keyword evidence="1" id="KW-0732">Signal</keyword>
<reference evidence="3" key="1">
    <citation type="submission" date="2017-02" db="UniProtKB">
        <authorList>
            <consortium name="WormBaseParasite"/>
        </authorList>
    </citation>
    <scope>IDENTIFICATION</scope>
</reference>
<proteinExistence type="predicted"/>
<dbReference type="WBParaSite" id="PTRK_0000321700.1">
    <property type="protein sequence ID" value="PTRK_0000321700.1"/>
    <property type="gene ID" value="PTRK_0000321700"/>
</dbReference>
<name>A0A0N4Z7R5_PARTI</name>
<sequence length="157" mass="18163">MNMKVTNLITIFIIIFSLENKSIKAKICYHGNVFADWELKFKSSNINNNVFTVEVQTCYLGFFYFTDCWDWAKITSTSSQYHFNGSTSVTWGINFYTKVYVTHEFSGTTNDVKATRSCYYWPSVNCYSCRENTLSKCITEIDLTKPGEECNVKETPT</sequence>
<dbReference type="Proteomes" id="UP000038045">
    <property type="component" value="Unplaced"/>
</dbReference>
<evidence type="ECO:0000313" key="2">
    <source>
        <dbReference type="Proteomes" id="UP000038045"/>
    </source>
</evidence>
<feature type="signal peptide" evidence="1">
    <location>
        <begin position="1"/>
        <end position="25"/>
    </location>
</feature>
<organism evidence="2 3">
    <name type="scientific">Parastrongyloides trichosuri</name>
    <name type="common">Possum-specific nematode worm</name>
    <dbReference type="NCBI Taxonomy" id="131310"/>
    <lineage>
        <taxon>Eukaryota</taxon>
        <taxon>Metazoa</taxon>
        <taxon>Ecdysozoa</taxon>
        <taxon>Nematoda</taxon>
        <taxon>Chromadorea</taxon>
        <taxon>Rhabditida</taxon>
        <taxon>Tylenchina</taxon>
        <taxon>Panagrolaimomorpha</taxon>
        <taxon>Strongyloidoidea</taxon>
        <taxon>Strongyloididae</taxon>
        <taxon>Parastrongyloides</taxon>
    </lineage>
</organism>
<evidence type="ECO:0000313" key="3">
    <source>
        <dbReference type="WBParaSite" id="PTRK_0000321700.1"/>
    </source>
</evidence>